<organism evidence="3 4">
    <name type="scientific">Flemingia macrophylla</name>
    <dbReference type="NCBI Taxonomy" id="520843"/>
    <lineage>
        <taxon>Eukaryota</taxon>
        <taxon>Viridiplantae</taxon>
        <taxon>Streptophyta</taxon>
        <taxon>Embryophyta</taxon>
        <taxon>Tracheophyta</taxon>
        <taxon>Spermatophyta</taxon>
        <taxon>Magnoliopsida</taxon>
        <taxon>eudicotyledons</taxon>
        <taxon>Gunneridae</taxon>
        <taxon>Pentapetalae</taxon>
        <taxon>rosids</taxon>
        <taxon>fabids</taxon>
        <taxon>Fabales</taxon>
        <taxon>Fabaceae</taxon>
        <taxon>Papilionoideae</taxon>
        <taxon>50 kb inversion clade</taxon>
        <taxon>NPAAA clade</taxon>
        <taxon>indigoferoid/millettioid clade</taxon>
        <taxon>Phaseoleae</taxon>
        <taxon>Flemingia</taxon>
    </lineage>
</organism>
<comment type="caution">
    <text evidence="3">The sequence shown here is derived from an EMBL/GenBank/DDBJ whole genome shotgun (WGS) entry which is preliminary data.</text>
</comment>
<feature type="region of interest" description="Disordered" evidence="1">
    <location>
        <begin position="243"/>
        <end position="296"/>
    </location>
</feature>
<evidence type="ECO:0000256" key="2">
    <source>
        <dbReference type="SAM" id="Phobius"/>
    </source>
</evidence>
<dbReference type="Proteomes" id="UP001603857">
    <property type="component" value="Unassembled WGS sequence"/>
</dbReference>
<keyword evidence="2" id="KW-1133">Transmembrane helix</keyword>
<feature type="transmembrane region" description="Helical" evidence="2">
    <location>
        <begin position="549"/>
        <end position="569"/>
    </location>
</feature>
<evidence type="ECO:0000256" key="1">
    <source>
        <dbReference type="SAM" id="MobiDB-lite"/>
    </source>
</evidence>
<accession>A0ABD1LNZ6</accession>
<dbReference type="PANTHER" id="PTHR31549:SF259">
    <property type="match status" value="1"/>
</dbReference>
<dbReference type="PANTHER" id="PTHR31549">
    <property type="entry name" value="PROTEIN, PUTATIVE (DUF247)-RELATED-RELATED"/>
    <property type="match status" value="1"/>
</dbReference>
<keyword evidence="2" id="KW-0812">Transmembrane</keyword>
<evidence type="ECO:0000313" key="3">
    <source>
        <dbReference type="EMBL" id="KAL2325231.1"/>
    </source>
</evidence>
<reference evidence="3 4" key="1">
    <citation type="submission" date="2024-08" db="EMBL/GenBank/DDBJ databases">
        <title>Insights into the chromosomal genome structure of Flemingia macrophylla.</title>
        <authorList>
            <person name="Ding Y."/>
            <person name="Zhao Y."/>
            <person name="Bi W."/>
            <person name="Wu M."/>
            <person name="Zhao G."/>
            <person name="Gong Y."/>
            <person name="Li W."/>
            <person name="Zhang P."/>
        </authorList>
    </citation>
    <scope>NUCLEOTIDE SEQUENCE [LARGE SCALE GENOMIC DNA]</scope>
    <source>
        <strain evidence="3">DYQJB</strain>
        <tissue evidence="3">Leaf</tissue>
    </source>
</reference>
<name>A0ABD1LNZ6_9FABA</name>
<dbReference type="Pfam" id="PF03140">
    <property type="entry name" value="DUF247"/>
    <property type="match status" value="1"/>
</dbReference>
<dbReference type="AlphaFoldDB" id="A0ABD1LNZ6"/>
<proteinExistence type="predicted"/>
<keyword evidence="4" id="KW-1185">Reference proteome</keyword>
<evidence type="ECO:0000313" key="4">
    <source>
        <dbReference type="Proteomes" id="UP001603857"/>
    </source>
</evidence>
<keyword evidence="2" id="KW-0472">Membrane</keyword>
<feature type="compositionally biased region" description="Basic and acidic residues" evidence="1">
    <location>
        <begin position="248"/>
        <end position="280"/>
    </location>
</feature>
<feature type="transmembrane region" description="Helical" evidence="2">
    <location>
        <begin position="307"/>
        <end position="330"/>
    </location>
</feature>
<dbReference type="InterPro" id="IPR004158">
    <property type="entry name" value="DUF247_pln"/>
</dbReference>
<dbReference type="EMBL" id="JBGMDY010000008">
    <property type="protein sequence ID" value="KAL2325231.1"/>
    <property type="molecule type" value="Genomic_DNA"/>
</dbReference>
<protein>
    <submittedName>
        <fullName evidence="3">Uncharacterized protein</fullName>
    </submittedName>
</protein>
<sequence length="600" mass="67568">MMASESNDSNNSSSSSSAVTINIYECEYPHAVCVSRVPRSLRCGNHQAFSPQFVGLGPYHGFSDDNFTITNKLKLEAAQRALHPRFVGEYSFWKQLKNCVCDFYHADINSQYGCDLLRECLTADGLFLLGLLHSDASAHPQGRTFFLTGKPGMPLVNEAGVELTMDAVISDVFMLENQIPTHILLQINHLITNSNSDEIHYQDFGAKMLTFCQNHSPLVNFQELPDGKPEDCDHLLDLMYHLSAPKPPEPKKSKSDTEKAKSDTEKAKSEAEKSEADKSNSETQKGKAASPDNSGNTVPTRSLLGSIFWYIFMFFAIIVVILGFFVYVIWSLFKWLLRKLGDLLSGIFGLLKKLPKALSEAGRFFNTMAQDKKFKPLAQNFEQLSSAIKDINMDNDARPAVTIPSVTELNGAGIHFEPAKGISDIKYDVATRRFFLPVIKLDATSEVIIRNLVAYEALTRPTYLIFGRYVEIMRAIIDTPEDVKLLVNSKIIETKLSDHVVANLFNKMSKSIRPTNTDDLEEEIKKVNAKFDESRWLQRVMIKYVYRSWKLMTVVAAFVFLVLTAVQTYCSIYNCSSRRSSTLAGDWDYYAINNHFISST</sequence>
<gene>
    <name evidence="3" type="ORF">Fmac_024289</name>
</gene>